<dbReference type="SUPFAM" id="SSF53850">
    <property type="entry name" value="Periplasmic binding protein-like II"/>
    <property type="match status" value="1"/>
</dbReference>
<feature type="signal peptide" evidence="4">
    <location>
        <begin position="1"/>
        <end position="22"/>
    </location>
</feature>
<accession>A0ABM7UKN6</accession>
<evidence type="ECO:0000313" key="5">
    <source>
        <dbReference type="EMBL" id="BDA79433.1"/>
    </source>
</evidence>
<protein>
    <submittedName>
        <fullName evidence="5">Molybdate ABC transporter substrate-binding protein</fullName>
    </submittedName>
</protein>
<evidence type="ECO:0000256" key="1">
    <source>
        <dbReference type="ARBA" id="ARBA00009175"/>
    </source>
</evidence>
<evidence type="ECO:0000313" key="6">
    <source>
        <dbReference type="Proteomes" id="UP000245263"/>
    </source>
</evidence>
<organism evidence="5 6">
    <name type="scientific">Leptospira kobayashii</name>
    <dbReference type="NCBI Taxonomy" id="1917830"/>
    <lineage>
        <taxon>Bacteria</taxon>
        <taxon>Pseudomonadati</taxon>
        <taxon>Spirochaetota</taxon>
        <taxon>Spirochaetia</taxon>
        <taxon>Leptospirales</taxon>
        <taxon>Leptospiraceae</taxon>
        <taxon>Leptospira</taxon>
    </lineage>
</organism>
<comment type="similarity">
    <text evidence="1">Belongs to the bacterial solute-binding protein ModA family.</text>
</comment>
<gene>
    <name evidence="5" type="primary">modA</name>
    <name evidence="5" type="ORF">LPTSP3_g23630</name>
</gene>
<dbReference type="InterPro" id="IPR050682">
    <property type="entry name" value="ModA/WtpA"/>
</dbReference>
<keyword evidence="6" id="KW-1185">Reference proteome</keyword>
<reference evidence="5 6" key="1">
    <citation type="submission" date="2021-08" db="EMBL/GenBank/DDBJ databases">
        <title>Complete genome sequence of Leptospira kobayashii strain E30.</title>
        <authorList>
            <person name="Nakao R."/>
            <person name="Nakamura S."/>
            <person name="Masuzawa T."/>
            <person name="Koizumi N."/>
        </authorList>
    </citation>
    <scope>NUCLEOTIDE SEQUENCE [LARGE SCALE GENOMIC DNA]</scope>
    <source>
        <strain evidence="5 6">E30</strain>
    </source>
</reference>
<dbReference type="PANTHER" id="PTHR30632">
    <property type="entry name" value="MOLYBDATE-BINDING PERIPLASMIC PROTEIN"/>
    <property type="match status" value="1"/>
</dbReference>
<proteinExistence type="inferred from homology"/>
<evidence type="ECO:0000256" key="4">
    <source>
        <dbReference type="SAM" id="SignalP"/>
    </source>
</evidence>
<dbReference type="RefSeq" id="WP_109019160.1">
    <property type="nucleotide sequence ID" value="NZ_AP025028.1"/>
</dbReference>
<dbReference type="Proteomes" id="UP000245263">
    <property type="component" value="Chromosome 1"/>
</dbReference>
<dbReference type="EMBL" id="AP025028">
    <property type="protein sequence ID" value="BDA79433.1"/>
    <property type="molecule type" value="Genomic_DNA"/>
</dbReference>
<keyword evidence="2" id="KW-0479">Metal-binding</keyword>
<dbReference type="PIRSF" id="PIRSF004846">
    <property type="entry name" value="ModA"/>
    <property type="match status" value="1"/>
</dbReference>
<dbReference type="NCBIfam" id="TIGR01256">
    <property type="entry name" value="modA"/>
    <property type="match status" value="1"/>
</dbReference>
<evidence type="ECO:0000256" key="3">
    <source>
        <dbReference type="ARBA" id="ARBA00022729"/>
    </source>
</evidence>
<dbReference type="Pfam" id="PF13531">
    <property type="entry name" value="SBP_bac_11"/>
    <property type="match status" value="1"/>
</dbReference>
<keyword evidence="3 4" id="KW-0732">Signal</keyword>
<name>A0ABM7UKN6_9LEPT</name>
<dbReference type="PANTHER" id="PTHR30632:SF0">
    <property type="entry name" value="SULFATE-BINDING PROTEIN"/>
    <property type="match status" value="1"/>
</dbReference>
<evidence type="ECO:0000256" key="2">
    <source>
        <dbReference type="ARBA" id="ARBA00022723"/>
    </source>
</evidence>
<dbReference type="Gene3D" id="3.40.190.10">
    <property type="entry name" value="Periplasmic binding protein-like II"/>
    <property type="match status" value="2"/>
</dbReference>
<sequence length="251" mass="28033">MKQKFLYYFIIVSFLLSTPLFSDEQEIIVSAASSLTDVLKEIGEKFEKKHGVKAVFNFGSSGSLYQQIAKGAPADVFISADEDTLDKGIQKNVLDPKSKKILLKNNLVLILPQASIFKIETLKDLLKQEFKRIAIGNPNSVPAGRYAEQTLEKEKLLIALKEKFIPCENVRQVLDYVSREETDAGFVYQTDATIAEGKVKVALLLSGHKPILYPGTLVSGTKHPEASLLFLEFLQSAEAKEIFTQYKFILP</sequence>
<dbReference type="InterPro" id="IPR005950">
    <property type="entry name" value="ModA"/>
</dbReference>
<feature type="chain" id="PRO_5047398244" evidence="4">
    <location>
        <begin position="23"/>
        <end position="251"/>
    </location>
</feature>